<organism evidence="10 11">
    <name type="scientific">Protea cynaroides</name>
    <dbReference type="NCBI Taxonomy" id="273540"/>
    <lineage>
        <taxon>Eukaryota</taxon>
        <taxon>Viridiplantae</taxon>
        <taxon>Streptophyta</taxon>
        <taxon>Embryophyta</taxon>
        <taxon>Tracheophyta</taxon>
        <taxon>Spermatophyta</taxon>
        <taxon>Magnoliopsida</taxon>
        <taxon>Proteales</taxon>
        <taxon>Proteaceae</taxon>
        <taxon>Protea</taxon>
    </lineage>
</organism>
<dbReference type="NCBIfam" id="TIGR01569">
    <property type="entry name" value="A_tha_TIGR01569"/>
    <property type="match status" value="1"/>
</dbReference>
<keyword evidence="4 8" id="KW-1003">Cell membrane</keyword>
<comment type="caution">
    <text evidence="10">The sequence shown here is derived from an EMBL/GenBank/DDBJ whole genome shotgun (WGS) entry which is preliminary data.</text>
</comment>
<keyword evidence="6 8" id="KW-1133">Transmembrane helix</keyword>
<evidence type="ECO:0000313" key="11">
    <source>
        <dbReference type="Proteomes" id="UP001141806"/>
    </source>
</evidence>
<evidence type="ECO:0000256" key="8">
    <source>
        <dbReference type="RuleBase" id="RU361233"/>
    </source>
</evidence>
<protein>
    <recommendedName>
        <fullName evidence="8">CASP-like protein</fullName>
    </recommendedName>
</protein>
<evidence type="ECO:0000259" key="9">
    <source>
        <dbReference type="Pfam" id="PF04535"/>
    </source>
</evidence>
<feature type="transmembrane region" description="Helical" evidence="8">
    <location>
        <begin position="51"/>
        <end position="80"/>
    </location>
</feature>
<evidence type="ECO:0000256" key="7">
    <source>
        <dbReference type="ARBA" id="ARBA00023136"/>
    </source>
</evidence>
<comment type="caution">
    <text evidence="8">Lacks conserved residue(s) required for the propagation of feature annotation.</text>
</comment>
<evidence type="ECO:0000256" key="4">
    <source>
        <dbReference type="ARBA" id="ARBA00022475"/>
    </source>
</evidence>
<dbReference type="AlphaFoldDB" id="A0A9Q0R490"/>
<feature type="domain" description="Casparian strip membrane protein" evidence="9">
    <location>
        <begin position="8"/>
        <end position="147"/>
    </location>
</feature>
<dbReference type="InterPro" id="IPR006702">
    <property type="entry name" value="CASP_dom"/>
</dbReference>
<keyword evidence="5 8" id="KW-0812">Transmembrane</keyword>
<evidence type="ECO:0000313" key="10">
    <source>
        <dbReference type="EMBL" id="KAJ4982302.1"/>
    </source>
</evidence>
<dbReference type="EMBL" id="JAMYWD010000001">
    <property type="protein sequence ID" value="KAJ4982302.1"/>
    <property type="molecule type" value="Genomic_DNA"/>
</dbReference>
<comment type="subcellular location">
    <subcellularLocation>
        <location evidence="1 8">Cell membrane</location>
        <topology evidence="1 8">Multi-pass membrane protein</topology>
    </subcellularLocation>
</comment>
<dbReference type="InterPro" id="IPR006459">
    <property type="entry name" value="CASP/CASPL"/>
</dbReference>
<evidence type="ECO:0000256" key="3">
    <source>
        <dbReference type="ARBA" id="ARBA00011489"/>
    </source>
</evidence>
<dbReference type="PANTHER" id="PTHR33573:SF30">
    <property type="entry name" value="CASP-LIKE PROTEIN 2C1-RELATED"/>
    <property type="match status" value="1"/>
</dbReference>
<proteinExistence type="inferred from homology"/>
<evidence type="ECO:0000256" key="5">
    <source>
        <dbReference type="ARBA" id="ARBA00022692"/>
    </source>
</evidence>
<feature type="transmembrane region" description="Helical" evidence="8">
    <location>
        <begin position="136"/>
        <end position="157"/>
    </location>
</feature>
<keyword evidence="7 8" id="KW-0472">Membrane</keyword>
<dbReference type="PANTHER" id="PTHR33573">
    <property type="entry name" value="CASP-LIKE PROTEIN 4A4"/>
    <property type="match status" value="1"/>
</dbReference>
<name>A0A9Q0R490_9MAGN</name>
<evidence type="ECO:0000256" key="1">
    <source>
        <dbReference type="ARBA" id="ARBA00004651"/>
    </source>
</evidence>
<evidence type="ECO:0000256" key="6">
    <source>
        <dbReference type="ARBA" id="ARBA00022989"/>
    </source>
</evidence>
<reference evidence="10" key="1">
    <citation type="journal article" date="2023" name="Plant J.">
        <title>The genome of the king protea, Protea cynaroides.</title>
        <authorList>
            <person name="Chang J."/>
            <person name="Duong T.A."/>
            <person name="Schoeman C."/>
            <person name="Ma X."/>
            <person name="Roodt D."/>
            <person name="Barker N."/>
            <person name="Li Z."/>
            <person name="Van de Peer Y."/>
            <person name="Mizrachi E."/>
        </authorList>
    </citation>
    <scope>NUCLEOTIDE SEQUENCE</scope>
    <source>
        <tissue evidence="10">Young leaves</tissue>
    </source>
</reference>
<comment type="subunit">
    <text evidence="3 8">Homodimer and heterodimers.</text>
</comment>
<sequence>MPTSKIQLRFIDLSLRLCVLPLSVGSIWLTVTNKQDSSIYGRLEFSNLNGLKYMVCINAISACYSLVAIVSFWLRCLCLLTKAWFFLCSDQVLTYLMVTSTAAVMEILYLVYNGDTNVSWSEACSTLGRFCNRVKVALILHTIALFCFFALSLISAYRVFSKFDPPNVTSKDVDRKELEDGS</sequence>
<dbReference type="Proteomes" id="UP001141806">
    <property type="component" value="Unassembled WGS sequence"/>
</dbReference>
<dbReference type="GO" id="GO:0005886">
    <property type="term" value="C:plasma membrane"/>
    <property type="evidence" value="ECO:0007669"/>
    <property type="project" value="UniProtKB-SubCell"/>
</dbReference>
<keyword evidence="11" id="KW-1185">Reference proteome</keyword>
<dbReference type="OrthoDB" id="755577at2759"/>
<evidence type="ECO:0000256" key="2">
    <source>
        <dbReference type="ARBA" id="ARBA00007651"/>
    </source>
</evidence>
<comment type="similarity">
    <text evidence="2 8">Belongs to the Casparian strip membrane proteins (CASP) family.</text>
</comment>
<gene>
    <name evidence="10" type="ORF">NE237_033139</name>
</gene>
<dbReference type="Pfam" id="PF04535">
    <property type="entry name" value="CASP_dom"/>
    <property type="match status" value="1"/>
</dbReference>
<feature type="transmembrane region" description="Helical" evidence="8">
    <location>
        <begin position="92"/>
        <end position="112"/>
    </location>
</feature>
<accession>A0A9Q0R490</accession>